<dbReference type="GO" id="GO:0015920">
    <property type="term" value="P:lipopolysaccharide transport"/>
    <property type="evidence" value="ECO:0007669"/>
    <property type="project" value="TreeGrafter"/>
</dbReference>
<reference evidence="11" key="1">
    <citation type="submission" date="2022-09" db="EMBL/GenBank/DDBJ databases">
        <title>Rhodovastum sp. nov. RN2-1 isolated from soil in Seongnam, South Korea.</title>
        <authorList>
            <person name="Le N.T."/>
        </authorList>
    </citation>
    <scope>NUCLEOTIDE SEQUENCE</scope>
    <source>
        <strain evidence="11">RN2-1</strain>
    </source>
</reference>
<comment type="caution">
    <text evidence="11">The sequence shown here is derived from an EMBL/GenBank/DDBJ whole genome shotgun (WGS) entry which is preliminary data.</text>
</comment>
<comment type="similarity">
    <text evidence="2">Belongs to the ABC-2 integral membrane protein family.</text>
</comment>
<evidence type="ECO:0000313" key="11">
    <source>
        <dbReference type="EMBL" id="MCW3473924.1"/>
    </source>
</evidence>
<keyword evidence="3" id="KW-0813">Transport</keyword>
<evidence type="ECO:0000256" key="2">
    <source>
        <dbReference type="ARBA" id="ARBA00007783"/>
    </source>
</evidence>
<dbReference type="Proteomes" id="UP001165679">
    <property type="component" value="Unassembled WGS sequence"/>
</dbReference>
<keyword evidence="6 9" id="KW-1133">Transmembrane helix</keyword>
<evidence type="ECO:0000313" key="12">
    <source>
        <dbReference type="Proteomes" id="UP001165679"/>
    </source>
</evidence>
<evidence type="ECO:0000256" key="9">
    <source>
        <dbReference type="SAM" id="Phobius"/>
    </source>
</evidence>
<dbReference type="EMBL" id="JAPDNT010000002">
    <property type="protein sequence ID" value="MCW3473924.1"/>
    <property type="molecule type" value="Genomic_DNA"/>
</dbReference>
<feature type="transmembrane region" description="Helical" evidence="9">
    <location>
        <begin position="66"/>
        <end position="84"/>
    </location>
</feature>
<dbReference type="GO" id="GO:0005886">
    <property type="term" value="C:plasma membrane"/>
    <property type="evidence" value="ECO:0007669"/>
    <property type="project" value="UniProtKB-SubCell"/>
</dbReference>
<dbReference type="PANTHER" id="PTHR30413:SF10">
    <property type="entry name" value="CAPSULE POLYSACCHARIDE EXPORT INNER-MEMBRANE PROTEIN CTRC"/>
    <property type="match status" value="1"/>
</dbReference>
<evidence type="ECO:0000256" key="1">
    <source>
        <dbReference type="ARBA" id="ARBA00004651"/>
    </source>
</evidence>
<keyword evidence="7" id="KW-0762">Sugar transport</keyword>
<keyword evidence="4" id="KW-1003">Cell membrane</keyword>
<dbReference type="GO" id="GO:0140359">
    <property type="term" value="F:ABC-type transporter activity"/>
    <property type="evidence" value="ECO:0007669"/>
    <property type="project" value="InterPro"/>
</dbReference>
<name>A0AA41YI46_9PROT</name>
<protein>
    <submittedName>
        <fullName evidence="11">ABC transporter permease</fullName>
    </submittedName>
</protein>
<keyword evidence="7" id="KW-0625">Polysaccharide transport</keyword>
<evidence type="ECO:0000259" key="10">
    <source>
        <dbReference type="Pfam" id="PF01061"/>
    </source>
</evidence>
<keyword evidence="5 9" id="KW-0812">Transmembrane</keyword>
<feature type="transmembrane region" description="Helical" evidence="9">
    <location>
        <begin position="30"/>
        <end position="54"/>
    </location>
</feature>
<evidence type="ECO:0000256" key="4">
    <source>
        <dbReference type="ARBA" id="ARBA00022475"/>
    </source>
</evidence>
<feature type="transmembrane region" description="Helical" evidence="9">
    <location>
        <begin position="235"/>
        <end position="253"/>
    </location>
</feature>
<reference evidence="11" key="2">
    <citation type="submission" date="2022-10" db="EMBL/GenBank/DDBJ databases">
        <authorList>
            <person name="Trinh H.N."/>
        </authorList>
    </citation>
    <scope>NUCLEOTIDE SEQUENCE</scope>
    <source>
        <strain evidence="11">RN2-1</strain>
    </source>
</reference>
<comment type="subcellular location">
    <subcellularLocation>
        <location evidence="1">Cell membrane</location>
        <topology evidence="1">Multi-pass membrane protein</topology>
    </subcellularLocation>
</comment>
<feature type="domain" description="ABC-2 type transporter transmembrane" evidence="10">
    <location>
        <begin position="23"/>
        <end position="225"/>
    </location>
</feature>
<evidence type="ECO:0000256" key="5">
    <source>
        <dbReference type="ARBA" id="ARBA00022692"/>
    </source>
</evidence>
<sequence>MSLTPACLASLRPVAQLAWRLATLQLRDRYVSTMFGGLWAVLQPAALIAVYWFVFSYGLRLPTPASGVPFFLVLIVGLSVWFFVSDALTGGSNAIISNSYMVKKIAFPVAILPIVPVLTGLMIHGAMLGLIAVILVLNGFWPDWSWLLLGYYGVALICFLTGWSLLLSALSVFQRDLAQMLGILLQIWFWLTPIVWSPDLFPASVGRWLGLNPLYYIVMGYRQALLPGSEFAPDLLSGVVFWAATAGLLALGVKVFNGLRTEFADFL</sequence>
<accession>A0AA41YI46</accession>
<feature type="transmembrane region" description="Helical" evidence="9">
    <location>
        <begin position="105"/>
        <end position="137"/>
    </location>
</feature>
<keyword evidence="8 9" id="KW-0472">Membrane</keyword>
<dbReference type="Pfam" id="PF01061">
    <property type="entry name" value="ABC2_membrane"/>
    <property type="match status" value="1"/>
</dbReference>
<keyword evidence="12" id="KW-1185">Reference proteome</keyword>
<dbReference type="AlphaFoldDB" id="A0AA41YI46"/>
<feature type="transmembrane region" description="Helical" evidence="9">
    <location>
        <begin position="149"/>
        <end position="170"/>
    </location>
</feature>
<dbReference type="GO" id="GO:0015774">
    <property type="term" value="P:polysaccharide transport"/>
    <property type="evidence" value="ECO:0007669"/>
    <property type="project" value="UniProtKB-KW"/>
</dbReference>
<evidence type="ECO:0000256" key="8">
    <source>
        <dbReference type="ARBA" id="ARBA00023136"/>
    </source>
</evidence>
<evidence type="ECO:0000256" key="6">
    <source>
        <dbReference type="ARBA" id="ARBA00022989"/>
    </source>
</evidence>
<evidence type="ECO:0000256" key="3">
    <source>
        <dbReference type="ARBA" id="ARBA00022448"/>
    </source>
</evidence>
<organism evidence="11 12">
    <name type="scientific">Limobrevibacterium gyesilva</name>
    <dbReference type="NCBI Taxonomy" id="2991712"/>
    <lineage>
        <taxon>Bacteria</taxon>
        <taxon>Pseudomonadati</taxon>
        <taxon>Pseudomonadota</taxon>
        <taxon>Alphaproteobacteria</taxon>
        <taxon>Acetobacterales</taxon>
        <taxon>Acetobacteraceae</taxon>
        <taxon>Limobrevibacterium</taxon>
    </lineage>
</organism>
<gene>
    <name evidence="11" type="ORF">OL599_04975</name>
</gene>
<proteinExistence type="inferred from homology"/>
<evidence type="ECO:0000256" key="7">
    <source>
        <dbReference type="ARBA" id="ARBA00023047"/>
    </source>
</evidence>
<dbReference type="PANTHER" id="PTHR30413">
    <property type="entry name" value="INNER MEMBRANE TRANSPORT PERMEASE"/>
    <property type="match status" value="1"/>
</dbReference>
<dbReference type="InterPro" id="IPR013525">
    <property type="entry name" value="ABC2_TM"/>
</dbReference>
<feature type="transmembrane region" description="Helical" evidence="9">
    <location>
        <begin position="177"/>
        <end position="196"/>
    </location>
</feature>